<reference evidence="1" key="2">
    <citation type="submission" date="2017-10" db="EMBL/GenBank/DDBJ databases">
        <title>Ladona fulva Genome sequencing and assembly.</title>
        <authorList>
            <person name="Murali S."/>
            <person name="Richards S."/>
            <person name="Bandaranaike D."/>
            <person name="Bellair M."/>
            <person name="Blankenburg K."/>
            <person name="Chao H."/>
            <person name="Dinh H."/>
            <person name="Doddapaneni H."/>
            <person name="Dugan-Rocha S."/>
            <person name="Elkadiri S."/>
            <person name="Gnanaolivu R."/>
            <person name="Hernandez B."/>
            <person name="Skinner E."/>
            <person name="Javaid M."/>
            <person name="Lee S."/>
            <person name="Li M."/>
            <person name="Ming W."/>
            <person name="Munidasa M."/>
            <person name="Muniz J."/>
            <person name="Nguyen L."/>
            <person name="Hughes D."/>
            <person name="Osuji N."/>
            <person name="Pu L.-L."/>
            <person name="Puazo M."/>
            <person name="Qu C."/>
            <person name="Quiroz J."/>
            <person name="Raj R."/>
            <person name="Weissenberger G."/>
            <person name="Xin Y."/>
            <person name="Zou X."/>
            <person name="Han Y."/>
            <person name="Worley K."/>
            <person name="Muzny D."/>
            <person name="Gibbs R."/>
        </authorList>
    </citation>
    <scope>NUCLEOTIDE SEQUENCE</scope>
    <source>
        <strain evidence="1">Sampled in the wild</strain>
    </source>
</reference>
<accession>A0A8K0P637</accession>
<gene>
    <name evidence="1" type="ORF">J437_LFUL016350</name>
</gene>
<keyword evidence="2" id="KW-1185">Reference proteome</keyword>
<dbReference type="OrthoDB" id="6279530at2759"/>
<dbReference type="AlphaFoldDB" id="A0A8K0P637"/>
<sequence length="91" mass="10893">MRLIDDFIRRNNRFADTYRIIRDVMQPEKEMADECVPMVNMVLKRNRRSDPRRFNTPTGNEIAMIFVSEPPFDRYIPINPQDASKPFINIF</sequence>
<reference evidence="1" key="1">
    <citation type="submission" date="2013-04" db="EMBL/GenBank/DDBJ databases">
        <authorList>
            <person name="Qu J."/>
            <person name="Murali S.C."/>
            <person name="Bandaranaike D."/>
            <person name="Bellair M."/>
            <person name="Blankenburg K."/>
            <person name="Chao H."/>
            <person name="Dinh H."/>
            <person name="Doddapaneni H."/>
            <person name="Downs B."/>
            <person name="Dugan-Rocha S."/>
            <person name="Elkadiri S."/>
            <person name="Gnanaolivu R.D."/>
            <person name="Hernandez B."/>
            <person name="Javaid M."/>
            <person name="Jayaseelan J.C."/>
            <person name="Lee S."/>
            <person name="Li M."/>
            <person name="Ming W."/>
            <person name="Munidasa M."/>
            <person name="Muniz J."/>
            <person name="Nguyen L."/>
            <person name="Ongeri F."/>
            <person name="Osuji N."/>
            <person name="Pu L.-L."/>
            <person name="Puazo M."/>
            <person name="Qu C."/>
            <person name="Quiroz J."/>
            <person name="Raj R."/>
            <person name="Weissenberger G."/>
            <person name="Xin Y."/>
            <person name="Zou X."/>
            <person name="Han Y."/>
            <person name="Richards S."/>
            <person name="Worley K."/>
            <person name="Muzny D."/>
            <person name="Gibbs R."/>
        </authorList>
    </citation>
    <scope>NUCLEOTIDE SEQUENCE</scope>
    <source>
        <strain evidence="1">Sampled in the wild</strain>
    </source>
</reference>
<evidence type="ECO:0000313" key="1">
    <source>
        <dbReference type="EMBL" id="KAG8237335.1"/>
    </source>
</evidence>
<protein>
    <submittedName>
        <fullName evidence="1">Uncharacterized protein</fullName>
    </submittedName>
</protein>
<evidence type="ECO:0000313" key="2">
    <source>
        <dbReference type="Proteomes" id="UP000792457"/>
    </source>
</evidence>
<proteinExistence type="predicted"/>
<organism evidence="1 2">
    <name type="scientific">Ladona fulva</name>
    <name type="common">Scarce chaser dragonfly</name>
    <name type="synonym">Libellula fulva</name>
    <dbReference type="NCBI Taxonomy" id="123851"/>
    <lineage>
        <taxon>Eukaryota</taxon>
        <taxon>Metazoa</taxon>
        <taxon>Ecdysozoa</taxon>
        <taxon>Arthropoda</taxon>
        <taxon>Hexapoda</taxon>
        <taxon>Insecta</taxon>
        <taxon>Pterygota</taxon>
        <taxon>Palaeoptera</taxon>
        <taxon>Odonata</taxon>
        <taxon>Epiprocta</taxon>
        <taxon>Anisoptera</taxon>
        <taxon>Libelluloidea</taxon>
        <taxon>Libellulidae</taxon>
        <taxon>Ladona</taxon>
    </lineage>
</organism>
<dbReference type="EMBL" id="KZ309153">
    <property type="protein sequence ID" value="KAG8237335.1"/>
    <property type="molecule type" value="Genomic_DNA"/>
</dbReference>
<name>A0A8K0P637_LADFU</name>
<dbReference type="Proteomes" id="UP000792457">
    <property type="component" value="Unassembled WGS sequence"/>
</dbReference>
<comment type="caution">
    <text evidence="1">The sequence shown here is derived from an EMBL/GenBank/DDBJ whole genome shotgun (WGS) entry which is preliminary data.</text>
</comment>